<keyword evidence="4" id="KW-1185">Reference proteome</keyword>
<evidence type="ECO:0000313" key="3">
    <source>
        <dbReference type="EMBL" id="EEV17370.1"/>
    </source>
</evidence>
<sequence>MAKEITDLQIHLISLVNAGANNKTVIYKDKNFEELLRVSFSKDSAGEEGIVYGIVYAPDEVDSQGEFANAAEIKKAAYDFMKRADLSYCVDVNHDLRPAPAYICESWIVKEKDAFFSETGAWAVGIKLEDEDLRARVKSGELSGLSMYGSGVIKSGDGTGKEGGMLEAVRQGLREFFSKKDESGATPQGVVSNKTEKGEEITELIKAKTAASDEKMANLEKSLEDLGVKLGALQEQINKSAQDTSVSKQKTSGSEGIL</sequence>
<organism evidence="3 4">
    <name type="scientific">Campylobacter gracilis RM3268</name>
    <dbReference type="NCBI Taxonomy" id="553220"/>
    <lineage>
        <taxon>Bacteria</taxon>
        <taxon>Pseudomonadati</taxon>
        <taxon>Campylobacterota</taxon>
        <taxon>Epsilonproteobacteria</taxon>
        <taxon>Campylobacterales</taxon>
        <taxon>Campylobacteraceae</taxon>
        <taxon>Campylobacter</taxon>
    </lineage>
</organism>
<dbReference type="RefSeq" id="WP_005872490.1">
    <property type="nucleotide sequence ID" value="NZ_ACYG01000027.1"/>
</dbReference>
<dbReference type="InterPro" id="IPR027924">
    <property type="entry name" value="XkdF"/>
</dbReference>
<protein>
    <recommendedName>
        <fullName evidence="2">Phage-like element PBSX protein XkdF domain-containing protein</fullName>
    </recommendedName>
</protein>
<proteinExistence type="predicted"/>
<evidence type="ECO:0000259" key="2">
    <source>
        <dbReference type="Pfam" id="PF14550"/>
    </source>
</evidence>
<evidence type="ECO:0000313" key="4">
    <source>
        <dbReference type="Proteomes" id="UP000005709"/>
    </source>
</evidence>
<feature type="region of interest" description="Disordered" evidence="1">
    <location>
        <begin position="237"/>
        <end position="258"/>
    </location>
</feature>
<dbReference type="eggNOG" id="ENOG5030IVN">
    <property type="taxonomic scope" value="Bacteria"/>
</dbReference>
<dbReference type="OrthoDB" id="2080376at2"/>
<dbReference type="EMBL" id="ACYG01000027">
    <property type="protein sequence ID" value="EEV17370.1"/>
    <property type="molecule type" value="Genomic_DNA"/>
</dbReference>
<dbReference type="Pfam" id="PF14550">
    <property type="entry name" value="Peptidase_S78_2"/>
    <property type="match status" value="1"/>
</dbReference>
<evidence type="ECO:0000256" key="1">
    <source>
        <dbReference type="SAM" id="MobiDB-lite"/>
    </source>
</evidence>
<gene>
    <name evidence="3" type="ORF">CAMGR0001_1666</name>
</gene>
<comment type="caution">
    <text evidence="3">The sequence shown here is derived from an EMBL/GenBank/DDBJ whole genome shotgun (WGS) entry which is preliminary data.</text>
</comment>
<accession>C8PIK5</accession>
<dbReference type="STRING" id="824.CGRAC_0609"/>
<dbReference type="Proteomes" id="UP000005709">
    <property type="component" value="Unassembled WGS sequence"/>
</dbReference>
<feature type="domain" description="Phage-like element PBSX protein XkdF" evidence="2">
    <location>
        <begin position="42"/>
        <end position="150"/>
    </location>
</feature>
<name>C8PIK5_9BACT</name>
<reference evidence="3 4" key="1">
    <citation type="submission" date="2009-07" db="EMBL/GenBank/DDBJ databases">
        <authorList>
            <person name="Madupu R."/>
            <person name="Sebastian Y."/>
            <person name="Durkin A.S."/>
            <person name="Torralba M."/>
            <person name="Methe B."/>
            <person name="Sutton G.G."/>
            <person name="Strausberg R.L."/>
            <person name="Nelson K.E."/>
        </authorList>
    </citation>
    <scope>NUCLEOTIDE SEQUENCE [LARGE SCALE GENOMIC DNA]</scope>
    <source>
        <strain evidence="3 4">RM3268</strain>
    </source>
</reference>
<dbReference type="AlphaFoldDB" id="C8PIK5"/>